<organism evidence="1 2">
    <name type="scientific">Gordonia jacobaea</name>
    <dbReference type="NCBI Taxonomy" id="122202"/>
    <lineage>
        <taxon>Bacteria</taxon>
        <taxon>Bacillati</taxon>
        <taxon>Actinomycetota</taxon>
        <taxon>Actinomycetes</taxon>
        <taxon>Mycobacteriales</taxon>
        <taxon>Gordoniaceae</taxon>
        <taxon>Gordonia</taxon>
    </lineage>
</organism>
<proteinExistence type="predicted"/>
<dbReference type="EMBL" id="LDTZ01000015">
    <property type="protein sequence ID" value="KNA91887.1"/>
    <property type="molecule type" value="Genomic_DNA"/>
</dbReference>
<dbReference type="InterPro" id="IPR012349">
    <property type="entry name" value="Split_barrel_FMN-bd"/>
</dbReference>
<comment type="caution">
    <text evidence="1">The sequence shown here is derived from an EMBL/GenBank/DDBJ whole genome shotgun (WGS) entry which is preliminary data.</text>
</comment>
<dbReference type="Proteomes" id="UP000037247">
    <property type="component" value="Unassembled WGS sequence"/>
</dbReference>
<keyword evidence="2" id="KW-1185">Reference proteome</keyword>
<gene>
    <name evidence="1" type="ORF">ABW18_06700</name>
</gene>
<evidence type="ECO:0008006" key="3">
    <source>
        <dbReference type="Google" id="ProtNLM"/>
    </source>
</evidence>
<reference evidence="1 2" key="1">
    <citation type="submission" date="2015-05" db="EMBL/GenBank/DDBJ databases">
        <title>Draft genome sequence of the bacterium Gordonia jacobaea a new member of the Gordonia genus.</title>
        <authorList>
            <person name="Jimenez-Galisteo G."/>
            <person name="Dominguez A."/>
            <person name="Munoz E."/>
            <person name="Vinas M."/>
        </authorList>
    </citation>
    <scope>NUCLEOTIDE SEQUENCE [LARGE SCALE GENOMIC DNA]</scope>
    <source>
        <strain evidence="2">mv1</strain>
    </source>
</reference>
<dbReference type="RefSeq" id="WP_049698226.1">
    <property type="nucleotide sequence ID" value="NZ_JAQDQF010000005.1"/>
</dbReference>
<dbReference type="Gene3D" id="2.30.110.10">
    <property type="entry name" value="Electron Transport, Fmn-binding Protein, Chain A"/>
    <property type="match status" value="1"/>
</dbReference>
<evidence type="ECO:0000313" key="1">
    <source>
        <dbReference type="EMBL" id="KNA91887.1"/>
    </source>
</evidence>
<evidence type="ECO:0000313" key="2">
    <source>
        <dbReference type="Proteomes" id="UP000037247"/>
    </source>
</evidence>
<name>A0ABR5IE68_9ACTN</name>
<protein>
    <recommendedName>
        <fullName evidence="3">Nitroreductase family deazaflavin-dependent oxidoreductase</fullName>
    </recommendedName>
</protein>
<sequence length="153" mass="16925">MHSTQHHVTPGRSDRVFNSVVRWLADRGVNLAGAQTLTIVGRKSGAPQRIPVNPIAFDGREYLVAVRGNTQWVRNARAARTAHLRRGRNDRTVTLAEVDVADRGPIIRAYLKRWGWEVGRFLPDGMTTDPSDEQLHTHAASIPVFAVGRATTG</sequence>
<accession>A0ABR5IE68</accession>
<dbReference type="Pfam" id="PF04075">
    <property type="entry name" value="F420H2_quin_red"/>
    <property type="match status" value="1"/>
</dbReference>
<dbReference type="InterPro" id="IPR004378">
    <property type="entry name" value="F420H2_quin_Rdtase"/>
</dbReference>